<evidence type="ECO:0000313" key="2">
    <source>
        <dbReference type="Proteomes" id="UP000241587"/>
    </source>
</evidence>
<dbReference type="AlphaFoldDB" id="A0A2T4H9M4"/>
<protein>
    <submittedName>
        <fullName evidence="1">Uncharacterized protein</fullName>
    </submittedName>
</protein>
<comment type="caution">
    <text evidence="1">The sequence shown here is derived from an EMBL/GenBank/DDBJ whole genome shotgun (WGS) entry which is preliminary data.</text>
</comment>
<dbReference type="EMBL" id="PVEM01000001">
    <property type="protein sequence ID" value="PTD12511.1"/>
    <property type="molecule type" value="Genomic_DNA"/>
</dbReference>
<gene>
    <name evidence="1" type="ORF">FCULG_00004371</name>
</gene>
<evidence type="ECO:0000313" key="1">
    <source>
        <dbReference type="EMBL" id="PTD12511.1"/>
    </source>
</evidence>
<keyword evidence="2" id="KW-1185">Reference proteome</keyword>
<sequence length="65" mass="7496">MFAYDALCPYESSTFVPLGVYFMHPEILISRKRFVVIRSAEEYLNWAADLGVGTVNATLFNCFYF</sequence>
<reference evidence="1 2" key="1">
    <citation type="submission" date="2018-02" db="EMBL/GenBank/DDBJ databases">
        <title>Fusarium culmorum secondary metabolites in fungal-bacterial-plant interactions.</title>
        <authorList>
            <person name="Schmidt R."/>
        </authorList>
    </citation>
    <scope>NUCLEOTIDE SEQUENCE [LARGE SCALE GENOMIC DNA]</scope>
    <source>
        <strain evidence="1 2">PV</strain>
    </source>
</reference>
<name>A0A2T4H9M4_FUSCU</name>
<accession>A0A2T4H9M4</accession>
<dbReference type="Proteomes" id="UP000241587">
    <property type="component" value="Unassembled WGS sequence"/>
</dbReference>
<organism evidence="1 2">
    <name type="scientific">Fusarium culmorum</name>
    <dbReference type="NCBI Taxonomy" id="5516"/>
    <lineage>
        <taxon>Eukaryota</taxon>
        <taxon>Fungi</taxon>
        <taxon>Dikarya</taxon>
        <taxon>Ascomycota</taxon>
        <taxon>Pezizomycotina</taxon>
        <taxon>Sordariomycetes</taxon>
        <taxon>Hypocreomycetidae</taxon>
        <taxon>Hypocreales</taxon>
        <taxon>Nectriaceae</taxon>
        <taxon>Fusarium</taxon>
    </lineage>
</organism>
<proteinExistence type="predicted"/>